<feature type="transmembrane region" description="Helical" evidence="21">
    <location>
        <begin position="61"/>
        <end position="79"/>
    </location>
</feature>
<evidence type="ECO:0000256" key="10">
    <source>
        <dbReference type="ARBA" id="ARBA00022679"/>
    </source>
</evidence>
<evidence type="ECO:0000256" key="6">
    <source>
        <dbReference type="ARBA" id="ARBA00012487"/>
    </source>
</evidence>
<dbReference type="GO" id="GO:0005886">
    <property type="term" value="C:plasma membrane"/>
    <property type="evidence" value="ECO:0007669"/>
    <property type="project" value="UniProtKB-SubCell"/>
</dbReference>
<keyword evidence="8" id="KW-1003">Cell membrane</keyword>
<keyword evidence="12 18" id="KW-0548">Nucleotidyltransferase</keyword>
<feature type="transmembrane region" description="Helical" evidence="21">
    <location>
        <begin position="199"/>
        <end position="218"/>
    </location>
</feature>
<keyword evidence="11 18" id="KW-0812">Transmembrane</keyword>
<keyword evidence="14" id="KW-0443">Lipid metabolism</keyword>
<dbReference type="InterPro" id="IPR000374">
    <property type="entry name" value="PC_trans"/>
</dbReference>
<feature type="transmembrane region" description="Helical" evidence="21">
    <location>
        <begin position="263"/>
        <end position="283"/>
    </location>
</feature>
<gene>
    <name evidence="22" type="ORF">DF220_03715</name>
</gene>
<evidence type="ECO:0000256" key="13">
    <source>
        <dbReference type="ARBA" id="ARBA00022989"/>
    </source>
</evidence>
<keyword evidence="13 21" id="KW-1133">Transmembrane helix</keyword>
<comment type="pathway">
    <text evidence="3 18">Phospholipid metabolism; CDP-diacylglycerol biosynthesis; CDP-diacylglycerol from sn-glycerol 3-phosphate: step 3/3.</text>
</comment>
<dbReference type="UniPathway" id="UPA00557">
    <property type="reaction ID" value="UER00614"/>
</dbReference>
<feature type="region of interest" description="Disordered" evidence="20">
    <location>
        <begin position="1"/>
        <end position="24"/>
    </location>
</feature>
<evidence type="ECO:0000256" key="11">
    <source>
        <dbReference type="ARBA" id="ARBA00022692"/>
    </source>
</evidence>
<feature type="transmembrane region" description="Helical" evidence="21">
    <location>
        <begin position="173"/>
        <end position="193"/>
    </location>
</feature>
<dbReference type="PANTHER" id="PTHR46382:SF1">
    <property type="entry name" value="PHOSPHATIDATE CYTIDYLYLTRANSFERASE"/>
    <property type="match status" value="1"/>
</dbReference>
<feature type="transmembrane region" description="Helical" evidence="21">
    <location>
        <begin position="239"/>
        <end position="257"/>
    </location>
</feature>
<feature type="coiled-coil region" evidence="19">
    <location>
        <begin position="25"/>
        <end position="59"/>
    </location>
</feature>
<evidence type="ECO:0000256" key="21">
    <source>
        <dbReference type="SAM" id="Phobius"/>
    </source>
</evidence>
<keyword evidence="19" id="KW-0175">Coiled coil</keyword>
<sequence length="328" mass="34978">MAELPDDPNSAPLPPRRRHGRGEIGERAHATADELKAQLEATRAQLEATNERIEAKAGRNLLAATGIGLVLGALLLLSLMVVKELFLVFAGALVAFTSFELASALRFAGRNVPRLPTVVVAVATVPAAFYWGADGKWFVFLGGVAIVVLWRLAEALIPSRRTSAKDLLKDIGASTLVQVYIPFLAGFAVLLTAQDGGEWWTLAFIIAVVAADVGAYASGLTFGRHKMAPNISPAKTWEGFAGAVVATQIAGILLMVLMLGKPWWLGVIFGLALVFTATIGDLVESLIKRDLGIKDISTWLPGHGGFLDRLDSMLPSAAAAYVLFYLFA</sequence>
<keyword evidence="15 21" id="KW-0472">Membrane</keyword>
<keyword evidence="10 18" id="KW-0808">Transferase</keyword>
<protein>
    <recommendedName>
        <fullName evidence="7 18">Phosphatidate cytidylyltransferase</fullName>
        <ecNumber evidence="6 18">2.7.7.41</ecNumber>
    </recommendedName>
</protein>
<evidence type="ECO:0000256" key="5">
    <source>
        <dbReference type="ARBA" id="ARBA00010185"/>
    </source>
</evidence>
<evidence type="ECO:0000256" key="14">
    <source>
        <dbReference type="ARBA" id="ARBA00023098"/>
    </source>
</evidence>
<evidence type="ECO:0000313" key="23">
    <source>
        <dbReference type="Proteomes" id="UP000244978"/>
    </source>
</evidence>
<keyword evidence="16" id="KW-0594">Phospholipid biosynthesis</keyword>
<dbReference type="OrthoDB" id="9799199at2"/>
<feature type="transmembrane region" description="Helical" evidence="21">
    <location>
        <begin position="85"/>
        <end position="105"/>
    </location>
</feature>
<evidence type="ECO:0000256" key="18">
    <source>
        <dbReference type="RuleBase" id="RU003938"/>
    </source>
</evidence>
<dbReference type="PROSITE" id="PS01315">
    <property type="entry name" value="CDS"/>
    <property type="match status" value="1"/>
</dbReference>
<evidence type="ECO:0000256" key="12">
    <source>
        <dbReference type="ARBA" id="ARBA00022695"/>
    </source>
</evidence>
<comment type="similarity">
    <text evidence="5 18">Belongs to the CDS family.</text>
</comment>
<evidence type="ECO:0000256" key="1">
    <source>
        <dbReference type="ARBA" id="ARBA00001698"/>
    </source>
</evidence>
<evidence type="ECO:0000256" key="2">
    <source>
        <dbReference type="ARBA" id="ARBA00004651"/>
    </source>
</evidence>
<evidence type="ECO:0000256" key="3">
    <source>
        <dbReference type="ARBA" id="ARBA00005119"/>
    </source>
</evidence>
<keyword evidence="9" id="KW-0444">Lipid biosynthesis</keyword>
<organism evidence="22 23">
    <name type="scientific">Homoserinimonas hongtaonis</name>
    <dbReference type="NCBI Taxonomy" id="2079791"/>
    <lineage>
        <taxon>Bacteria</taxon>
        <taxon>Bacillati</taxon>
        <taxon>Actinomycetota</taxon>
        <taxon>Actinomycetes</taxon>
        <taxon>Micrococcales</taxon>
        <taxon>Microbacteriaceae</taxon>
        <taxon>Homoserinimonas</taxon>
    </lineage>
</organism>
<accession>A0A2U1SZS8</accession>
<evidence type="ECO:0000256" key="17">
    <source>
        <dbReference type="ARBA" id="ARBA00023264"/>
    </source>
</evidence>
<evidence type="ECO:0000256" key="20">
    <source>
        <dbReference type="SAM" id="MobiDB-lite"/>
    </source>
</evidence>
<comment type="subcellular location">
    <subcellularLocation>
        <location evidence="2">Cell membrane</location>
        <topology evidence="2">Multi-pass membrane protein</topology>
    </subcellularLocation>
</comment>
<proteinExistence type="inferred from homology"/>
<feature type="transmembrane region" description="Helical" evidence="21">
    <location>
        <begin position="112"/>
        <end position="131"/>
    </location>
</feature>
<keyword evidence="23" id="KW-1185">Reference proteome</keyword>
<dbReference type="EMBL" id="QEEX01000001">
    <property type="protein sequence ID" value="PWB97043.1"/>
    <property type="molecule type" value="Genomic_DNA"/>
</dbReference>
<comment type="catalytic activity">
    <reaction evidence="1 18">
        <text>a 1,2-diacyl-sn-glycero-3-phosphate + CTP + H(+) = a CDP-1,2-diacyl-sn-glycerol + diphosphate</text>
        <dbReference type="Rhea" id="RHEA:16229"/>
        <dbReference type="ChEBI" id="CHEBI:15378"/>
        <dbReference type="ChEBI" id="CHEBI:33019"/>
        <dbReference type="ChEBI" id="CHEBI:37563"/>
        <dbReference type="ChEBI" id="CHEBI:58332"/>
        <dbReference type="ChEBI" id="CHEBI:58608"/>
        <dbReference type="EC" id="2.7.7.41"/>
    </reaction>
</comment>
<dbReference type="RefSeq" id="WP_108517099.1">
    <property type="nucleotide sequence ID" value="NZ_CP026951.1"/>
</dbReference>
<evidence type="ECO:0000256" key="15">
    <source>
        <dbReference type="ARBA" id="ARBA00023136"/>
    </source>
</evidence>
<dbReference type="GO" id="GO:0004605">
    <property type="term" value="F:phosphatidate cytidylyltransferase activity"/>
    <property type="evidence" value="ECO:0007669"/>
    <property type="project" value="UniProtKB-EC"/>
</dbReference>
<evidence type="ECO:0000256" key="4">
    <source>
        <dbReference type="ARBA" id="ARBA00005189"/>
    </source>
</evidence>
<evidence type="ECO:0000313" key="22">
    <source>
        <dbReference type="EMBL" id="PWB97043.1"/>
    </source>
</evidence>
<evidence type="ECO:0000256" key="16">
    <source>
        <dbReference type="ARBA" id="ARBA00023209"/>
    </source>
</evidence>
<feature type="transmembrane region" description="Helical" evidence="21">
    <location>
        <begin position="137"/>
        <end position="153"/>
    </location>
</feature>
<dbReference type="AlphaFoldDB" id="A0A2U1SZS8"/>
<comment type="pathway">
    <text evidence="4">Lipid metabolism.</text>
</comment>
<dbReference type="Pfam" id="PF01148">
    <property type="entry name" value="CTP_transf_1"/>
    <property type="match status" value="1"/>
</dbReference>
<name>A0A2U1SZS8_9MICO</name>
<dbReference type="EC" id="2.7.7.41" evidence="6 18"/>
<dbReference type="Proteomes" id="UP000244978">
    <property type="component" value="Unassembled WGS sequence"/>
</dbReference>
<evidence type="ECO:0000256" key="9">
    <source>
        <dbReference type="ARBA" id="ARBA00022516"/>
    </source>
</evidence>
<dbReference type="KEGG" id="salc:C2138_08625"/>
<evidence type="ECO:0000256" key="19">
    <source>
        <dbReference type="SAM" id="Coils"/>
    </source>
</evidence>
<evidence type="ECO:0000256" key="7">
    <source>
        <dbReference type="ARBA" id="ARBA00019373"/>
    </source>
</evidence>
<dbReference type="PANTHER" id="PTHR46382">
    <property type="entry name" value="PHOSPHATIDATE CYTIDYLYLTRANSFERASE"/>
    <property type="match status" value="1"/>
</dbReference>
<dbReference type="GO" id="GO:0016024">
    <property type="term" value="P:CDP-diacylglycerol biosynthetic process"/>
    <property type="evidence" value="ECO:0007669"/>
    <property type="project" value="UniProtKB-UniPathway"/>
</dbReference>
<evidence type="ECO:0000256" key="8">
    <source>
        <dbReference type="ARBA" id="ARBA00022475"/>
    </source>
</evidence>
<reference evidence="23" key="1">
    <citation type="submission" date="2018-04" db="EMBL/GenBank/DDBJ databases">
        <authorList>
            <person name="Liu S."/>
            <person name="Wang Z."/>
            <person name="Li J."/>
        </authorList>
    </citation>
    <scope>NUCLEOTIDE SEQUENCE [LARGE SCALE GENOMIC DNA]</scope>
    <source>
        <strain evidence="23">S1194</strain>
    </source>
</reference>
<keyword evidence="17" id="KW-1208">Phospholipid metabolism</keyword>
<comment type="caution">
    <text evidence="22">The sequence shown here is derived from an EMBL/GenBank/DDBJ whole genome shotgun (WGS) entry which is preliminary data.</text>
</comment>